<dbReference type="InterPro" id="IPR050863">
    <property type="entry name" value="CenT-Element_Derived"/>
</dbReference>
<feature type="domain" description="HTH CENPB-type" evidence="2">
    <location>
        <begin position="33"/>
        <end position="105"/>
    </location>
</feature>
<evidence type="ECO:0000313" key="3">
    <source>
        <dbReference type="EMBL" id="CAG8727877.1"/>
    </source>
</evidence>
<dbReference type="GO" id="GO:0005634">
    <property type="term" value="C:nucleus"/>
    <property type="evidence" value="ECO:0007669"/>
    <property type="project" value="TreeGrafter"/>
</dbReference>
<evidence type="ECO:0000313" key="4">
    <source>
        <dbReference type="Proteomes" id="UP000789405"/>
    </source>
</evidence>
<dbReference type="Proteomes" id="UP000789405">
    <property type="component" value="Unassembled WGS sequence"/>
</dbReference>
<dbReference type="Gene3D" id="1.10.10.60">
    <property type="entry name" value="Homeodomain-like"/>
    <property type="match status" value="1"/>
</dbReference>
<comment type="caution">
    <text evidence="3">The sequence shown here is derived from an EMBL/GenBank/DDBJ whole genome shotgun (WGS) entry which is preliminary data.</text>
</comment>
<dbReference type="SUPFAM" id="SSF46689">
    <property type="entry name" value="Homeodomain-like"/>
    <property type="match status" value="1"/>
</dbReference>
<dbReference type="EMBL" id="CAJVPY010011546">
    <property type="protein sequence ID" value="CAG8727877.1"/>
    <property type="molecule type" value="Genomic_DNA"/>
</dbReference>
<dbReference type="AlphaFoldDB" id="A0A9N9IAU6"/>
<dbReference type="OrthoDB" id="2366420at2759"/>
<keyword evidence="1" id="KW-0238">DNA-binding</keyword>
<dbReference type="Pfam" id="PF03221">
    <property type="entry name" value="HTH_Tnp_Tc5"/>
    <property type="match status" value="1"/>
</dbReference>
<evidence type="ECO:0000259" key="2">
    <source>
        <dbReference type="PROSITE" id="PS51253"/>
    </source>
</evidence>
<dbReference type="PANTHER" id="PTHR19303">
    <property type="entry name" value="TRANSPOSON"/>
    <property type="match status" value="1"/>
</dbReference>
<dbReference type="PANTHER" id="PTHR19303:SF73">
    <property type="entry name" value="PROTEIN PDC2"/>
    <property type="match status" value="1"/>
</dbReference>
<keyword evidence="4" id="KW-1185">Reference proteome</keyword>
<dbReference type="InterPro" id="IPR009057">
    <property type="entry name" value="Homeodomain-like_sf"/>
</dbReference>
<feature type="non-terminal residue" evidence="3">
    <location>
        <position position="262"/>
    </location>
</feature>
<dbReference type="InterPro" id="IPR006600">
    <property type="entry name" value="HTH_CenpB_DNA-bd_dom"/>
</dbReference>
<reference evidence="3" key="1">
    <citation type="submission" date="2021-06" db="EMBL/GenBank/DDBJ databases">
        <authorList>
            <person name="Kallberg Y."/>
            <person name="Tangrot J."/>
            <person name="Rosling A."/>
        </authorList>
    </citation>
    <scope>NUCLEOTIDE SEQUENCE</scope>
    <source>
        <strain evidence="3">MA453B</strain>
    </source>
</reference>
<accession>A0A9N9IAU6</accession>
<evidence type="ECO:0000256" key="1">
    <source>
        <dbReference type="ARBA" id="ARBA00023125"/>
    </source>
</evidence>
<gene>
    <name evidence="3" type="ORF">DERYTH_LOCUS14864</name>
</gene>
<dbReference type="GO" id="GO:0003677">
    <property type="term" value="F:DNA binding"/>
    <property type="evidence" value="ECO:0007669"/>
    <property type="project" value="UniProtKB-KW"/>
</dbReference>
<dbReference type="SMART" id="SM00674">
    <property type="entry name" value="CENPB"/>
    <property type="match status" value="1"/>
</dbReference>
<dbReference type="PROSITE" id="PS51253">
    <property type="entry name" value="HTH_CENPB"/>
    <property type="match status" value="1"/>
</dbReference>
<organism evidence="3 4">
    <name type="scientific">Dentiscutata erythropus</name>
    <dbReference type="NCBI Taxonomy" id="1348616"/>
    <lineage>
        <taxon>Eukaryota</taxon>
        <taxon>Fungi</taxon>
        <taxon>Fungi incertae sedis</taxon>
        <taxon>Mucoromycota</taxon>
        <taxon>Glomeromycotina</taxon>
        <taxon>Glomeromycetes</taxon>
        <taxon>Diversisporales</taxon>
        <taxon>Gigasporaceae</taxon>
        <taxon>Dentiscutata</taxon>
    </lineage>
</organism>
<name>A0A9N9IAU6_9GLOM</name>
<proteinExistence type="predicted"/>
<protein>
    <submittedName>
        <fullName evidence="3">246_t:CDS:1</fullName>
    </submittedName>
</protein>
<sequence length="262" mass="30049">LQSSYSVMLQRTSFTDTQKYELCLYARDNKGTQLEYHKLVTFPELELVLKEFILIYQSQTILSDVLIIKKAKLLASELKISEGKLQFSQGWLQKFKERNRIRQRILHSEEASADQNAIIESLLLLLDIYTRYPLNRIYNIDETAKSNTSIMMLAGCKKNKEHISVVLCSNANGFYKLNPLIIGNTNDSELDGLINAFSSYNLPNAMKTNEYLTINNENIIYEDESVDKNIIEVDNEDDSIEIVTVSGSLALNNLENIRMFLL</sequence>